<protein>
    <submittedName>
        <fullName evidence="7">Putative upf0136 domain protein</fullName>
    </submittedName>
</protein>
<evidence type="ECO:0000256" key="4">
    <source>
        <dbReference type="ARBA" id="ARBA00022989"/>
    </source>
</evidence>
<sequence>MPVIVEAPHPLGVAVHNAIQSDLTGAISNPLRLRDTLTFDYAFIIISSQLNPVRVKIENGSRKHRLRAWCPDSRWRHDGLRANRLRTVNRCWRDCWPSMYVLREEKFSNATKYRALIPSPDGFGGYRVQTRQSYGVELALLASIVLGGSSIPRAIRLRKPVPVVLSLISVFGLYTFGNAFRKTQ</sequence>
<dbReference type="Proteomes" id="UP000054516">
    <property type="component" value="Unassembled WGS sequence"/>
</dbReference>
<accession>A0A1S7UKG4</accession>
<gene>
    <name evidence="7" type="ORF">SAMD00023353_0200870</name>
</gene>
<keyword evidence="4 6" id="KW-1133">Transmembrane helix</keyword>
<evidence type="ECO:0000256" key="2">
    <source>
        <dbReference type="ARBA" id="ARBA00007590"/>
    </source>
</evidence>
<evidence type="ECO:0000256" key="5">
    <source>
        <dbReference type="ARBA" id="ARBA00023136"/>
    </source>
</evidence>
<comment type="subcellular location">
    <subcellularLocation>
        <location evidence="1">Membrane</location>
    </subcellularLocation>
</comment>
<dbReference type="InterPro" id="IPR005349">
    <property type="entry name" value="TMEM14"/>
</dbReference>
<dbReference type="GO" id="GO:0016020">
    <property type="term" value="C:membrane"/>
    <property type="evidence" value="ECO:0007669"/>
    <property type="project" value="UniProtKB-SubCell"/>
</dbReference>
<name>A0A1S7UKG4_ROSNE</name>
<dbReference type="EMBL" id="DF977447">
    <property type="protein sequence ID" value="GAP83540.2"/>
    <property type="molecule type" value="Genomic_DNA"/>
</dbReference>
<reference evidence="7" key="1">
    <citation type="submission" date="2016-03" db="EMBL/GenBank/DDBJ databases">
        <title>Draft genome sequence of Rosellinia necatrix.</title>
        <authorList>
            <person name="Kanematsu S."/>
        </authorList>
    </citation>
    <scope>NUCLEOTIDE SEQUENCE [LARGE SCALE GENOMIC DNA]</scope>
    <source>
        <strain evidence="7">W97</strain>
    </source>
</reference>
<dbReference type="InterPro" id="IPR044890">
    <property type="entry name" value="TMEM14_sf"/>
</dbReference>
<dbReference type="OrthoDB" id="5620at2759"/>
<evidence type="ECO:0000256" key="6">
    <source>
        <dbReference type="SAM" id="Phobius"/>
    </source>
</evidence>
<keyword evidence="5 6" id="KW-0472">Membrane</keyword>
<feature type="transmembrane region" description="Helical" evidence="6">
    <location>
        <begin position="161"/>
        <end position="180"/>
    </location>
</feature>
<dbReference type="AlphaFoldDB" id="A0A1S7UKG4"/>
<keyword evidence="3 6" id="KW-0812">Transmembrane</keyword>
<proteinExistence type="inferred from homology"/>
<comment type="similarity">
    <text evidence="2">Belongs to the TMEM14 family.</text>
</comment>
<evidence type="ECO:0000313" key="7">
    <source>
        <dbReference type="EMBL" id="GAP83540.2"/>
    </source>
</evidence>
<organism evidence="7">
    <name type="scientific">Rosellinia necatrix</name>
    <name type="common">White root-rot fungus</name>
    <dbReference type="NCBI Taxonomy" id="77044"/>
    <lineage>
        <taxon>Eukaryota</taxon>
        <taxon>Fungi</taxon>
        <taxon>Dikarya</taxon>
        <taxon>Ascomycota</taxon>
        <taxon>Pezizomycotina</taxon>
        <taxon>Sordariomycetes</taxon>
        <taxon>Xylariomycetidae</taxon>
        <taxon>Xylariales</taxon>
        <taxon>Xylariaceae</taxon>
        <taxon>Rosellinia</taxon>
    </lineage>
</organism>
<evidence type="ECO:0000256" key="3">
    <source>
        <dbReference type="ARBA" id="ARBA00022692"/>
    </source>
</evidence>
<evidence type="ECO:0000256" key="1">
    <source>
        <dbReference type="ARBA" id="ARBA00004370"/>
    </source>
</evidence>
<dbReference type="Pfam" id="PF03647">
    <property type="entry name" value="Tmemb_14"/>
    <property type="match status" value="1"/>
</dbReference>
<dbReference type="Gene3D" id="1.10.10.1740">
    <property type="entry name" value="Transmembrane protein 14-like"/>
    <property type="match status" value="1"/>
</dbReference>
<keyword evidence="8" id="KW-1185">Reference proteome</keyword>
<evidence type="ECO:0000313" key="8">
    <source>
        <dbReference type="Proteomes" id="UP000054516"/>
    </source>
</evidence>